<comment type="caution">
    <text evidence="1">The sequence shown here is derived from an EMBL/GenBank/DDBJ whole genome shotgun (WGS) entry which is preliminary data.</text>
</comment>
<name>J9CEB3_9ZZZZ</name>
<organism evidence="1">
    <name type="scientific">gut metagenome</name>
    <dbReference type="NCBI Taxonomy" id="749906"/>
    <lineage>
        <taxon>unclassified sequences</taxon>
        <taxon>metagenomes</taxon>
        <taxon>organismal metagenomes</taxon>
    </lineage>
</organism>
<dbReference type="EMBL" id="AMCI01004308">
    <property type="protein sequence ID" value="EJW98340.1"/>
    <property type="molecule type" value="Genomic_DNA"/>
</dbReference>
<evidence type="ECO:0000313" key="1">
    <source>
        <dbReference type="EMBL" id="EJW98340.1"/>
    </source>
</evidence>
<gene>
    <name evidence="1" type="ORF">EVA_13554</name>
</gene>
<accession>J9CEB3</accession>
<sequence>SHSSLLCYRYNAETMSKTFNVLFLT</sequence>
<proteinExistence type="predicted"/>
<feature type="non-terminal residue" evidence="1">
    <location>
        <position position="1"/>
    </location>
</feature>
<protein>
    <submittedName>
        <fullName evidence="1">Uncharacterized protein</fullName>
    </submittedName>
</protein>
<reference evidence="1" key="1">
    <citation type="journal article" date="2012" name="PLoS ONE">
        <title>Gene sets for utilization of primary and secondary nutrition supplies in the distal gut of endangered iberian lynx.</title>
        <authorList>
            <person name="Alcaide M."/>
            <person name="Messina E."/>
            <person name="Richter M."/>
            <person name="Bargiela R."/>
            <person name="Peplies J."/>
            <person name="Huws S.A."/>
            <person name="Newbold C.J."/>
            <person name="Golyshin P.N."/>
            <person name="Simon M.A."/>
            <person name="Lopez G."/>
            <person name="Yakimov M.M."/>
            <person name="Ferrer M."/>
        </authorList>
    </citation>
    <scope>NUCLEOTIDE SEQUENCE</scope>
</reference>
<dbReference type="AlphaFoldDB" id="J9CEB3"/>